<evidence type="ECO:0000256" key="8">
    <source>
        <dbReference type="RuleBase" id="RU003406"/>
    </source>
</evidence>
<keyword evidence="10" id="KW-1185">Reference proteome</keyword>
<evidence type="ECO:0000256" key="7">
    <source>
        <dbReference type="PIRSR" id="PIRSR001369-1"/>
    </source>
</evidence>
<dbReference type="PANTHER" id="PTHR11739:SF4">
    <property type="entry name" value="CITRATE SYNTHASE, PEROXISOMAL"/>
    <property type="match status" value="1"/>
</dbReference>
<dbReference type="Proteomes" id="UP000017396">
    <property type="component" value="Chromosome"/>
</dbReference>
<dbReference type="SUPFAM" id="SSF48256">
    <property type="entry name" value="Citrate synthase"/>
    <property type="match status" value="1"/>
</dbReference>
<evidence type="ECO:0000256" key="3">
    <source>
        <dbReference type="ARBA" id="ARBA00022532"/>
    </source>
</evidence>
<dbReference type="UniPathway" id="UPA00223"/>
<feature type="active site" evidence="7">
    <location>
        <position position="261"/>
    </location>
</feature>
<dbReference type="InterPro" id="IPR016142">
    <property type="entry name" value="Citrate_synth-like_lrg_a-sub"/>
</dbReference>
<dbReference type="GO" id="GO:0005829">
    <property type="term" value="C:cytosol"/>
    <property type="evidence" value="ECO:0007669"/>
    <property type="project" value="TreeGrafter"/>
</dbReference>
<dbReference type="PATRIC" id="fig|1183438.3.peg.1610"/>
<keyword evidence="9" id="KW-0012">Acyltransferase</keyword>
<proteinExistence type="inferred from homology"/>
<evidence type="ECO:0000256" key="2">
    <source>
        <dbReference type="ARBA" id="ARBA00010566"/>
    </source>
</evidence>
<organism evidence="9 10">
    <name type="scientific">Gloeobacter kilaueensis (strain ATCC BAA-2537 / CCAP 1431/1 / ULC 316 / JS1)</name>
    <dbReference type="NCBI Taxonomy" id="1183438"/>
    <lineage>
        <taxon>Bacteria</taxon>
        <taxon>Bacillati</taxon>
        <taxon>Cyanobacteriota</taxon>
        <taxon>Cyanophyceae</taxon>
        <taxon>Gloeobacterales</taxon>
        <taxon>Gloeobacteraceae</taxon>
        <taxon>Gloeobacter</taxon>
    </lineage>
</organism>
<dbReference type="eggNOG" id="COG0372">
    <property type="taxonomic scope" value="Bacteria"/>
</dbReference>
<evidence type="ECO:0000256" key="1">
    <source>
        <dbReference type="ARBA" id="ARBA00005163"/>
    </source>
</evidence>
<dbReference type="RefSeq" id="WP_023172997.1">
    <property type="nucleotide sequence ID" value="NC_022600.1"/>
</dbReference>
<dbReference type="HOGENOM" id="CLU_025068_2_1_3"/>
<dbReference type="PRINTS" id="PR00143">
    <property type="entry name" value="CITRTSNTHASE"/>
</dbReference>
<dbReference type="InterPro" id="IPR024176">
    <property type="entry name" value="Citrate_synthase_bac-typ"/>
</dbReference>
<comment type="catalytic activity">
    <reaction evidence="5">
        <text>oxaloacetate + acetyl-CoA + H2O = citrate + CoA + H(+)</text>
        <dbReference type="Rhea" id="RHEA:16845"/>
        <dbReference type="ChEBI" id="CHEBI:15377"/>
        <dbReference type="ChEBI" id="CHEBI:15378"/>
        <dbReference type="ChEBI" id="CHEBI:16452"/>
        <dbReference type="ChEBI" id="CHEBI:16947"/>
        <dbReference type="ChEBI" id="CHEBI:57287"/>
        <dbReference type="ChEBI" id="CHEBI:57288"/>
        <dbReference type="EC" id="2.3.3.16"/>
    </reaction>
</comment>
<dbReference type="InterPro" id="IPR002020">
    <property type="entry name" value="Citrate_synthase"/>
</dbReference>
<dbReference type="GO" id="GO:0036440">
    <property type="term" value="F:citrate synthase activity"/>
    <property type="evidence" value="ECO:0007669"/>
    <property type="project" value="UniProtKB-EC"/>
</dbReference>
<dbReference type="PROSITE" id="PS00480">
    <property type="entry name" value="CITRATE_SYNTHASE"/>
    <property type="match status" value="1"/>
</dbReference>
<dbReference type="PIRSF" id="PIRSF001369">
    <property type="entry name" value="Citrate_synth"/>
    <property type="match status" value="1"/>
</dbReference>
<dbReference type="Gene3D" id="1.10.580.10">
    <property type="entry name" value="Citrate Synthase, domain 1"/>
    <property type="match status" value="1"/>
</dbReference>
<dbReference type="NCBIfam" id="TIGR01800">
    <property type="entry name" value="cit_synth_II"/>
    <property type="match status" value="1"/>
</dbReference>
<dbReference type="InterPro" id="IPR036969">
    <property type="entry name" value="Citrate_synthase_sf"/>
</dbReference>
<accession>U5QFZ9</accession>
<protein>
    <recommendedName>
        <fullName evidence="6">Citrate synthase</fullName>
    </recommendedName>
</protein>
<feature type="active site" evidence="7">
    <location>
        <position position="315"/>
    </location>
</feature>
<dbReference type="NCBIfam" id="NF010639">
    <property type="entry name" value="PRK14036.1"/>
    <property type="match status" value="1"/>
</dbReference>
<dbReference type="AlphaFoldDB" id="U5QFZ9"/>
<dbReference type="Pfam" id="PF00285">
    <property type="entry name" value="Citrate_synt"/>
    <property type="match status" value="1"/>
</dbReference>
<dbReference type="Gene3D" id="1.10.230.10">
    <property type="entry name" value="Cytochrome P450-Terp, domain 2"/>
    <property type="match status" value="1"/>
</dbReference>
<dbReference type="GO" id="GO:0006099">
    <property type="term" value="P:tricarboxylic acid cycle"/>
    <property type="evidence" value="ECO:0007669"/>
    <property type="project" value="UniProtKB-UniPathway"/>
</dbReference>
<dbReference type="STRING" id="1183438.GKIL_1636"/>
<keyword evidence="4 6" id="KW-0808">Transferase</keyword>
<keyword evidence="3" id="KW-0816">Tricarboxylic acid cycle</keyword>
<dbReference type="InterPro" id="IPR019810">
    <property type="entry name" value="Citrate_synthase_AS"/>
</dbReference>
<dbReference type="EMBL" id="CP003587">
    <property type="protein sequence ID" value="AGY57882.1"/>
    <property type="molecule type" value="Genomic_DNA"/>
</dbReference>
<evidence type="ECO:0000256" key="4">
    <source>
        <dbReference type="ARBA" id="ARBA00022679"/>
    </source>
</evidence>
<name>U5QFZ9_GLOK1</name>
<comment type="pathway">
    <text evidence="1">Carbohydrate metabolism; tricarboxylic acid cycle.</text>
</comment>
<dbReference type="InterPro" id="IPR016143">
    <property type="entry name" value="Citrate_synth-like_sm_a-sub"/>
</dbReference>
<dbReference type="GO" id="GO:0005975">
    <property type="term" value="P:carbohydrate metabolic process"/>
    <property type="evidence" value="ECO:0007669"/>
    <property type="project" value="TreeGrafter"/>
</dbReference>
<dbReference type="OrthoDB" id="9800864at2"/>
<evidence type="ECO:0000313" key="9">
    <source>
        <dbReference type="EMBL" id="AGY57882.1"/>
    </source>
</evidence>
<dbReference type="PANTHER" id="PTHR11739">
    <property type="entry name" value="CITRATE SYNTHASE"/>
    <property type="match status" value="1"/>
</dbReference>
<dbReference type="InterPro" id="IPR011278">
    <property type="entry name" value="2-MeCitrate/Citrate_synth_II"/>
</dbReference>
<evidence type="ECO:0000256" key="5">
    <source>
        <dbReference type="ARBA" id="ARBA00049288"/>
    </source>
</evidence>
<dbReference type="KEGG" id="glj:GKIL_1636"/>
<comment type="similarity">
    <text evidence="2 6 8">Belongs to the citrate synthase family.</text>
</comment>
<reference evidence="9 10" key="1">
    <citation type="journal article" date="2013" name="PLoS ONE">
        <title>Cultivation and Complete Genome Sequencing of Gloeobacter kilaueensis sp. nov., from a Lava Cave in Kilauea Caldera, Hawai'i.</title>
        <authorList>
            <person name="Saw J.H."/>
            <person name="Schatz M."/>
            <person name="Brown M.V."/>
            <person name="Kunkel D.D."/>
            <person name="Foster J.S."/>
            <person name="Shick H."/>
            <person name="Christensen S."/>
            <person name="Hou S."/>
            <person name="Wan X."/>
            <person name="Donachie S.P."/>
        </authorList>
    </citation>
    <scope>NUCLEOTIDE SEQUENCE [LARGE SCALE GENOMIC DNA]</scope>
    <source>
        <strain evidence="10">JS</strain>
    </source>
</reference>
<evidence type="ECO:0000313" key="10">
    <source>
        <dbReference type="Proteomes" id="UP000017396"/>
    </source>
</evidence>
<evidence type="ECO:0000256" key="6">
    <source>
        <dbReference type="PIRNR" id="PIRNR001369"/>
    </source>
</evidence>
<gene>
    <name evidence="9" type="primary">gltA</name>
    <name evidence="9" type="ORF">GKIL_1636</name>
</gene>
<sequence length="381" mass="42903">MSGEYVPGLEGVPATRSNISFVDGKNGILEYRGIPIEQLAESSTFLETAFLLIFAHLPIKDELLAFEAEILSHRRVKYRIRDMIKSFPEGGRPMVALQACIAALGLFYPISRDMSKEEYAYNSTIRLLSKVPTMVATFHQMRLGNDPIPPRDDLGHAGNFLYMLTGREPDPRAARIFDVCLMLHAEHTVNASTFSALVTASTLADPYTVITSAAGTLSGPLHGGANEEVIRMLKDIGTIERVRPYIEERLARKERIMGVGHRVYKVKDPRAKILQNLAQELFDRFGHSRLYDIALEVERVCDELLGHRGIYPNVDFYSGLVYEKLGIPSDLFTPVFAISRVAGWLAHWHEQLTDNRIFRPSQVYTGTRQVEYTPLSLRSYA</sequence>